<dbReference type="PANTHER" id="PTHR12837:SF0">
    <property type="entry name" value="POLY(ADP-RIBOSE) GLYCOHYDROLASE"/>
    <property type="match status" value="1"/>
</dbReference>
<name>A0ABQ9WYE4_9EUKA</name>
<evidence type="ECO:0000313" key="3">
    <source>
        <dbReference type="Proteomes" id="UP001281761"/>
    </source>
</evidence>
<feature type="domain" description="PARG catalytic Macro" evidence="1">
    <location>
        <begin position="235"/>
        <end position="419"/>
    </location>
</feature>
<evidence type="ECO:0000313" key="2">
    <source>
        <dbReference type="EMBL" id="KAK2944490.1"/>
    </source>
</evidence>
<dbReference type="Pfam" id="PF05028">
    <property type="entry name" value="PARG_cat_C"/>
    <property type="match status" value="1"/>
</dbReference>
<keyword evidence="3" id="KW-1185">Reference proteome</keyword>
<proteinExistence type="predicted"/>
<dbReference type="InterPro" id="IPR007724">
    <property type="entry name" value="Poly_GlycHdrlase"/>
</dbReference>
<organism evidence="2 3">
    <name type="scientific">Blattamonas nauphoetae</name>
    <dbReference type="NCBI Taxonomy" id="2049346"/>
    <lineage>
        <taxon>Eukaryota</taxon>
        <taxon>Metamonada</taxon>
        <taxon>Preaxostyla</taxon>
        <taxon>Oxymonadida</taxon>
        <taxon>Blattamonas</taxon>
    </lineage>
</organism>
<gene>
    <name evidence="2" type="ORF">BLNAU_20587</name>
</gene>
<protein>
    <submittedName>
        <fullName evidence="2">Poly glycohydrolase family protein</fullName>
    </submittedName>
</protein>
<dbReference type="EMBL" id="JARBJD010000296">
    <property type="protein sequence ID" value="KAK2944490.1"/>
    <property type="molecule type" value="Genomic_DNA"/>
</dbReference>
<comment type="caution">
    <text evidence="2">The sequence shown here is derived from an EMBL/GenBank/DDBJ whole genome shotgun (WGS) entry which is preliminary data.</text>
</comment>
<reference evidence="2 3" key="1">
    <citation type="journal article" date="2022" name="bioRxiv">
        <title>Genomics of Preaxostyla Flagellates Illuminates Evolutionary Transitions and the Path Towards Mitochondrial Loss.</title>
        <authorList>
            <person name="Novak L.V.F."/>
            <person name="Treitli S.C."/>
            <person name="Pyrih J."/>
            <person name="Halakuc P."/>
            <person name="Pipaliya S.V."/>
            <person name="Vacek V."/>
            <person name="Brzon O."/>
            <person name="Soukal P."/>
            <person name="Eme L."/>
            <person name="Dacks J.B."/>
            <person name="Karnkowska A."/>
            <person name="Elias M."/>
            <person name="Hampl V."/>
        </authorList>
    </citation>
    <scope>NUCLEOTIDE SEQUENCE [LARGE SCALE GENOMIC DNA]</scope>
    <source>
        <strain evidence="2">NAU3</strain>
        <tissue evidence="2">Gut</tissue>
    </source>
</reference>
<dbReference type="InterPro" id="IPR046372">
    <property type="entry name" value="PARG_cat_C"/>
</dbReference>
<evidence type="ECO:0000259" key="1">
    <source>
        <dbReference type="Pfam" id="PF05028"/>
    </source>
</evidence>
<dbReference type="PANTHER" id="PTHR12837">
    <property type="entry name" value="POLY ADP-RIBOSE GLYCOHYDROLASE"/>
    <property type="match status" value="1"/>
</dbReference>
<sequence>MDPTVRTHSSCILTLPSYTSRRNQRMTTATSHISPTSTRQFQKQHKIFTSKNTLFTNEQLAYPRTVCVHLLAALFFNCFGARKELVALWKNGIRLDMPDTPFDTILKLTSQKTELIRTPLVTTLPEQIIAKTEQGEAVDGLSNELAAIPAPSADRPSSPPAQRRTVADSLQNRLVAKMLCILNFLLRVKQELPLGYAHLSEQSFFSTSPLVSLSTLPPLLPSAFSITRRCLHTVPEWQKSTARLCRVVVDLDRGIEDCPSSDFKVDFANAYLGGGALGFGCVQEEIMFAIAPELFSAMLFTANVLLCLAEKLNDREALLIEGAEFFSKYSGYAHTPPSDIPKSRIVVIDALCFSGMMELNKAFSGFSFVSSPPPSASSSEQPAKRPSLSTGHWGCGAFNGNRVLKILIEWLAASEGGVEKTRWCARETEETILVVDIVSVITQSTPSTSPAAPLSITATNPALLAAFAQTQTPPPTAPSATVGPVYSSIISFLAPYMSEDATFASVPNSDSLSTFIHFTFLM</sequence>
<accession>A0ABQ9WYE4</accession>
<dbReference type="Proteomes" id="UP001281761">
    <property type="component" value="Unassembled WGS sequence"/>
</dbReference>